<dbReference type="Proteomes" id="UP000758603">
    <property type="component" value="Unassembled WGS sequence"/>
</dbReference>
<dbReference type="EMBL" id="JAGPXC010000005">
    <property type="protein sequence ID" value="KAH6652861.1"/>
    <property type="molecule type" value="Genomic_DNA"/>
</dbReference>
<dbReference type="RefSeq" id="XP_045957138.1">
    <property type="nucleotide sequence ID" value="XM_046096089.1"/>
</dbReference>
<proteinExistence type="predicted"/>
<evidence type="ECO:0000256" key="3">
    <source>
        <dbReference type="SAM" id="SignalP"/>
    </source>
</evidence>
<feature type="region of interest" description="Disordered" evidence="1">
    <location>
        <begin position="291"/>
        <end position="486"/>
    </location>
</feature>
<dbReference type="OrthoDB" id="4499262at2759"/>
<feature type="compositionally biased region" description="Polar residues" evidence="1">
    <location>
        <begin position="446"/>
        <end position="459"/>
    </location>
</feature>
<comment type="caution">
    <text evidence="4">The sequence shown here is derived from an EMBL/GenBank/DDBJ whole genome shotgun (WGS) entry which is preliminary data.</text>
</comment>
<feature type="compositionally biased region" description="Gly residues" evidence="1">
    <location>
        <begin position="309"/>
        <end position="318"/>
    </location>
</feature>
<accession>A0A9P8ZWA9</accession>
<gene>
    <name evidence="4" type="ORF">BKA67DRAFT_302679</name>
</gene>
<name>A0A9P8ZWA9_9PEZI</name>
<protein>
    <submittedName>
        <fullName evidence="4">Uncharacterized protein</fullName>
    </submittedName>
</protein>
<keyword evidence="3" id="KW-0732">Signal</keyword>
<keyword evidence="2" id="KW-0472">Membrane</keyword>
<feature type="transmembrane region" description="Helical" evidence="2">
    <location>
        <begin position="261"/>
        <end position="283"/>
    </location>
</feature>
<reference evidence="4" key="1">
    <citation type="journal article" date="2021" name="Nat. Commun.">
        <title>Genetic determinants of endophytism in the Arabidopsis root mycobiome.</title>
        <authorList>
            <person name="Mesny F."/>
            <person name="Miyauchi S."/>
            <person name="Thiergart T."/>
            <person name="Pickel B."/>
            <person name="Atanasova L."/>
            <person name="Karlsson M."/>
            <person name="Huettel B."/>
            <person name="Barry K.W."/>
            <person name="Haridas S."/>
            <person name="Chen C."/>
            <person name="Bauer D."/>
            <person name="Andreopoulos W."/>
            <person name="Pangilinan J."/>
            <person name="LaButti K."/>
            <person name="Riley R."/>
            <person name="Lipzen A."/>
            <person name="Clum A."/>
            <person name="Drula E."/>
            <person name="Henrissat B."/>
            <person name="Kohler A."/>
            <person name="Grigoriev I.V."/>
            <person name="Martin F.M."/>
            <person name="Hacquard S."/>
        </authorList>
    </citation>
    <scope>NUCLEOTIDE SEQUENCE</scope>
    <source>
        <strain evidence="4">MPI-SDFR-AT-0073</strain>
    </source>
</reference>
<evidence type="ECO:0000256" key="2">
    <source>
        <dbReference type="SAM" id="Phobius"/>
    </source>
</evidence>
<keyword evidence="2" id="KW-0812">Transmembrane</keyword>
<keyword evidence="5" id="KW-1185">Reference proteome</keyword>
<evidence type="ECO:0000313" key="5">
    <source>
        <dbReference type="Proteomes" id="UP000758603"/>
    </source>
</evidence>
<keyword evidence="2" id="KW-1133">Transmembrane helix</keyword>
<feature type="compositionally biased region" description="Basic and acidic residues" evidence="1">
    <location>
        <begin position="351"/>
        <end position="369"/>
    </location>
</feature>
<evidence type="ECO:0000256" key="1">
    <source>
        <dbReference type="SAM" id="MobiDB-lite"/>
    </source>
</evidence>
<organism evidence="4 5">
    <name type="scientific">Truncatella angustata</name>
    <dbReference type="NCBI Taxonomy" id="152316"/>
    <lineage>
        <taxon>Eukaryota</taxon>
        <taxon>Fungi</taxon>
        <taxon>Dikarya</taxon>
        <taxon>Ascomycota</taxon>
        <taxon>Pezizomycotina</taxon>
        <taxon>Sordariomycetes</taxon>
        <taxon>Xylariomycetidae</taxon>
        <taxon>Amphisphaeriales</taxon>
        <taxon>Sporocadaceae</taxon>
        <taxon>Truncatella</taxon>
    </lineage>
</organism>
<evidence type="ECO:0000313" key="4">
    <source>
        <dbReference type="EMBL" id="KAH6652861.1"/>
    </source>
</evidence>
<dbReference type="AlphaFoldDB" id="A0A9P8ZWA9"/>
<feature type="chain" id="PRO_5040241753" evidence="3">
    <location>
        <begin position="24"/>
        <end position="486"/>
    </location>
</feature>
<dbReference type="GeneID" id="70124982"/>
<feature type="signal peptide" evidence="3">
    <location>
        <begin position="1"/>
        <end position="23"/>
    </location>
</feature>
<sequence>MLSNILPRGDLLLFLLQAFTALADDDLAVIGEAVVLPQGFSPRFFDGSLPIQPLGRRQDTGTCANGSHRCEEIGTAGANKCCGVNQYCYYKPDWEVGCCGLGTTCDPQCTGTSYRTNATLTVTSTSSLSATGSDATTTGIGTLDETVITTTVPGCVARACAVSAYRCPLSMGGGCCDNSQVCASNTQCLESLSTTPTLVPTRGCSGTPSATDCPSDGGCCLRGQTCVSIGSTLGCTGTADPPAGTNGTVTTNTGLSQSAKAGIGAGVAIGAAIVIGALTWFCIRRRRDERERTAGERTRTVTPGPDSTLGGGHAGGGMSEISGPSGRQRVHRNGTAYEYLGPNAVSGPYTQRDDDNTHSHTTPDLRDRGGVLVSGPQDPSDIRHPVEMDSSSTKPAAVARGASTKSAATRRSEAVPPPGGEEGVLYELEGSLFPEPSPMSPDDLPSAQSQTPGSSQFFTPASPGLISPPGGTMRSDYMGEIWNEKK</sequence>